<reference evidence="2" key="1">
    <citation type="journal article" date="2022" name="Mol. Ecol. Resour.">
        <title>The genomes of chicory, endive, great burdock and yacon provide insights into Asteraceae palaeo-polyploidization history and plant inulin production.</title>
        <authorList>
            <person name="Fan W."/>
            <person name="Wang S."/>
            <person name="Wang H."/>
            <person name="Wang A."/>
            <person name="Jiang F."/>
            <person name="Liu H."/>
            <person name="Zhao H."/>
            <person name="Xu D."/>
            <person name="Zhang Y."/>
        </authorList>
    </citation>
    <scope>NUCLEOTIDE SEQUENCE [LARGE SCALE GENOMIC DNA]</scope>
    <source>
        <strain evidence="2">cv. Niubang</strain>
    </source>
</reference>
<dbReference type="Proteomes" id="UP001055879">
    <property type="component" value="Linkage Group LG15"/>
</dbReference>
<name>A0ACB8XSK3_ARCLA</name>
<proteinExistence type="predicted"/>
<sequence>MVTPNSQVQYSSYSQNAPKPKIGLKIVERGNSPMGGCRESTLSPLYLSLKNLIYALNPSPNSKNPIFQ</sequence>
<reference evidence="1 2" key="2">
    <citation type="journal article" date="2022" name="Mol. Ecol. Resour.">
        <title>The genomes of chicory, endive, great burdock and yacon provide insights into Asteraceae paleo-polyploidization history and plant inulin production.</title>
        <authorList>
            <person name="Fan W."/>
            <person name="Wang S."/>
            <person name="Wang H."/>
            <person name="Wang A."/>
            <person name="Jiang F."/>
            <person name="Liu H."/>
            <person name="Zhao H."/>
            <person name="Xu D."/>
            <person name="Zhang Y."/>
        </authorList>
    </citation>
    <scope>NUCLEOTIDE SEQUENCE [LARGE SCALE GENOMIC DNA]</scope>
    <source>
        <strain evidence="2">cv. Niubang</strain>
    </source>
</reference>
<comment type="caution">
    <text evidence="1">The sequence shown here is derived from an EMBL/GenBank/DDBJ whole genome shotgun (WGS) entry which is preliminary data.</text>
</comment>
<evidence type="ECO:0000313" key="2">
    <source>
        <dbReference type="Proteomes" id="UP001055879"/>
    </source>
</evidence>
<dbReference type="EMBL" id="CM042061">
    <property type="protein sequence ID" value="KAI3673156.1"/>
    <property type="molecule type" value="Genomic_DNA"/>
</dbReference>
<keyword evidence="2" id="KW-1185">Reference proteome</keyword>
<gene>
    <name evidence="1" type="ORF">L6452_39272</name>
</gene>
<evidence type="ECO:0000313" key="1">
    <source>
        <dbReference type="EMBL" id="KAI3673156.1"/>
    </source>
</evidence>
<accession>A0ACB8XSK3</accession>
<protein>
    <submittedName>
        <fullName evidence="1">Uncharacterized protein</fullName>
    </submittedName>
</protein>
<organism evidence="1 2">
    <name type="scientific">Arctium lappa</name>
    <name type="common">Greater burdock</name>
    <name type="synonym">Lappa major</name>
    <dbReference type="NCBI Taxonomy" id="4217"/>
    <lineage>
        <taxon>Eukaryota</taxon>
        <taxon>Viridiplantae</taxon>
        <taxon>Streptophyta</taxon>
        <taxon>Embryophyta</taxon>
        <taxon>Tracheophyta</taxon>
        <taxon>Spermatophyta</taxon>
        <taxon>Magnoliopsida</taxon>
        <taxon>eudicotyledons</taxon>
        <taxon>Gunneridae</taxon>
        <taxon>Pentapetalae</taxon>
        <taxon>asterids</taxon>
        <taxon>campanulids</taxon>
        <taxon>Asterales</taxon>
        <taxon>Asteraceae</taxon>
        <taxon>Carduoideae</taxon>
        <taxon>Cardueae</taxon>
        <taxon>Arctiinae</taxon>
        <taxon>Arctium</taxon>
    </lineage>
</organism>